<feature type="region of interest" description="Disordered" evidence="6">
    <location>
        <begin position="201"/>
        <end position="242"/>
    </location>
</feature>
<evidence type="ECO:0000256" key="4">
    <source>
        <dbReference type="ARBA" id="ARBA00023163"/>
    </source>
</evidence>
<evidence type="ECO:0000256" key="1">
    <source>
        <dbReference type="ARBA" id="ARBA00004123"/>
    </source>
</evidence>
<organism evidence="7 8">
    <name type="scientific">Rehmannia glutinosa</name>
    <name type="common">Chinese foxglove</name>
    <dbReference type="NCBI Taxonomy" id="99300"/>
    <lineage>
        <taxon>Eukaryota</taxon>
        <taxon>Viridiplantae</taxon>
        <taxon>Streptophyta</taxon>
        <taxon>Embryophyta</taxon>
        <taxon>Tracheophyta</taxon>
        <taxon>Spermatophyta</taxon>
        <taxon>Magnoliopsida</taxon>
        <taxon>eudicotyledons</taxon>
        <taxon>Gunneridae</taxon>
        <taxon>Pentapetalae</taxon>
        <taxon>asterids</taxon>
        <taxon>lamiids</taxon>
        <taxon>Lamiales</taxon>
        <taxon>Orobanchaceae</taxon>
        <taxon>Rehmannieae</taxon>
        <taxon>Rehmannia</taxon>
    </lineage>
</organism>
<proteinExistence type="predicted"/>
<keyword evidence="8" id="KW-1185">Reference proteome</keyword>
<dbReference type="SUPFAM" id="SSF54171">
    <property type="entry name" value="DNA-binding domain"/>
    <property type="match status" value="1"/>
</dbReference>
<keyword evidence="3" id="KW-0238">DNA-binding</keyword>
<dbReference type="Gene3D" id="3.30.730.10">
    <property type="entry name" value="AP2/ERF domain"/>
    <property type="match status" value="1"/>
</dbReference>
<evidence type="ECO:0000256" key="6">
    <source>
        <dbReference type="SAM" id="MobiDB-lite"/>
    </source>
</evidence>
<keyword evidence="4" id="KW-0804">Transcription</keyword>
<evidence type="ECO:0008006" key="9">
    <source>
        <dbReference type="Google" id="ProtNLM"/>
    </source>
</evidence>
<reference evidence="7 8" key="1">
    <citation type="journal article" date="2021" name="Comput. Struct. Biotechnol. J.">
        <title>De novo genome assembly of the potent medicinal plant Rehmannia glutinosa using nanopore technology.</title>
        <authorList>
            <person name="Ma L."/>
            <person name="Dong C."/>
            <person name="Song C."/>
            <person name="Wang X."/>
            <person name="Zheng X."/>
            <person name="Niu Y."/>
            <person name="Chen S."/>
            <person name="Feng W."/>
        </authorList>
    </citation>
    <scope>NUCLEOTIDE SEQUENCE [LARGE SCALE GENOMIC DNA]</scope>
    <source>
        <strain evidence="7">DH-2019</strain>
    </source>
</reference>
<keyword evidence="5" id="KW-0539">Nucleus</keyword>
<comment type="subcellular location">
    <subcellularLocation>
        <location evidence="1">Nucleus</location>
    </subcellularLocation>
</comment>
<keyword evidence="2" id="KW-0805">Transcription regulation</keyword>
<dbReference type="InterPro" id="IPR016177">
    <property type="entry name" value="DNA-bd_dom_sf"/>
</dbReference>
<evidence type="ECO:0000256" key="3">
    <source>
        <dbReference type="ARBA" id="ARBA00023125"/>
    </source>
</evidence>
<evidence type="ECO:0000256" key="2">
    <source>
        <dbReference type="ARBA" id="ARBA00023015"/>
    </source>
</evidence>
<evidence type="ECO:0000256" key="5">
    <source>
        <dbReference type="ARBA" id="ARBA00023242"/>
    </source>
</evidence>
<dbReference type="EMBL" id="JABTTQ020000001">
    <property type="protein sequence ID" value="KAK6163708.1"/>
    <property type="molecule type" value="Genomic_DNA"/>
</dbReference>
<accession>A0ABR0XXB5</accession>
<dbReference type="InterPro" id="IPR036955">
    <property type="entry name" value="AP2/ERF_dom_sf"/>
</dbReference>
<name>A0ABR0XXB5_REHGL</name>
<evidence type="ECO:0000313" key="8">
    <source>
        <dbReference type="Proteomes" id="UP001318860"/>
    </source>
</evidence>
<dbReference type="Proteomes" id="UP001318860">
    <property type="component" value="Unassembled WGS sequence"/>
</dbReference>
<feature type="compositionally biased region" description="Polar residues" evidence="6">
    <location>
        <begin position="201"/>
        <end position="213"/>
    </location>
</feature>
<protein>
    <recommendedName>
        <fullName evidence="9">Ethylene-responsive transcription factor-like protein</fullName>
    </recommendedName>
</protein>
<sequence length="242" mass="27597">MAVILSNLPPFYLSGGLKTDMVSIRRRKLLGMCAGRNSLLAPLPWVNTPQNFAENTKPVSVHPLPLNDSFNPKEVSCDVLELIRIFKFYSCDSLCFFDMISRKRHRRKHVDNQEPCIMRGVYFKNLKWQAAIKVDKKQIHLGTVGSQEEAARLYDSKMICSKLSGQHSCVEGAQLELSEEEKQELRKFNWDEFLAMTRSAITNKKSQRRSGTASRRKHEDNDWEGEQGLNGFSASDDDTLAP</sequence>
<evidence type="ECO:0000313" key="7">
    <source>
        <dbReference type="EMBL" id="KAK6163708.1"/>
    </source>
</evidence>
<comment type="caution">
    <text evidence="7">The sequence shown here is derived from an EMBL/GenBank/DDBJ whole genome shotgun (WGS) entry which is preliminary data.</text>
</comment>
<gene>
    <name evidence="7" type="ORF">DH2020_000572</name>
</gene>